<feature type="compositionally biased region" description="Basic and acidic residues" evidence="1">
    <location>
        <begin position="70"/>
        <end position="97"/>
    </location>
</feature>
<proteinExistence type="predicted"/>
<gene>
    <name evidence="2" type="ORF">BJ554DRAFT_4219</name>
</gene>
<sequence>MKVLFLIPKYAPPVLEGNFSKMFKDFVALCLQKQPELVRLLVRAIVRGLLMNLDGASDLLSTAHAEADRQRAAEAPIHQDGKEDAFDDRSCGAKAEAEEAPWDFGTVRAPQVSWQEQQQQLQFPGTPPSTPRAETSSQGTSASQGPPSTTDGGRLQSASQTFDATVVAGTDVDTARAPVVDPPPRALPHRTRPAPPPPVPQPRTPSAPPDGTGKQLPDEVTFWSRICGRALAAAYGGITHVDANPQTAR</sequence>
<feature type="compositionally biased region" description="Pro residues" evidence="1">
    <location>
        <begin position="193"/>
        <end position="208"/>
    </location>
</feature>
<reference evidence="2 3" key="1">
    <citation type="journal article" name="Sci. Rep.">
        <title>Genome-scale phylogenetic analyses confirm Olpidium as the closest living zoosporic fungus to the non-flagellated, terrestrial fungi.</title>
        <authorList>
            <person name="Chang Y."/>
            <person name="Rochon D."/>
            <person name="Sekimoto S."/>
            <person name="Wang Y."/>
            <person name="Chovatia M."/>
            <person name="Sandor L."/>
            <person name="Salamov A."/>
            <person name="Grigoriev I.V."/>
            <person name="Stajich J.E."/>
            <person name="Spatafora J.W."/>
        </authorList>
    </citation>
    <scope>NUCLEOTIDE SEQUENCE [LARGE SCALE GENOMIC DNA]</scope>
    <source>
        <strain evidence="2">S191</strain>
    </source>
</reference>
<comment type="caution">
    <text evidence="2">The sequence shown here is derived from an EMBL/GenBank/DDBJ whole genome shotgun (WGS) entry which is preliminary data.</text>
</comment>
<feature type="compositionally biased region" description="Low complexity" evidence="1">
    <location>
        <begin position="110"/>
        <end position="124"/>
    </location>
</feature>
<feature type="region of interest" description="Disordered" evidence="1">
    <location>
        <begin position="70"/>
        <end position="157"/>
    </location>
</feature>
<keyword evidence="3" id="KW-1185">Reference proteome</keyword>
<name>A0A8H8DLW8_9FUNG</name>
<accession>A0A8H8DLW8</accession>
<dbReference type="AlphaFoldDB" id="A0A8H8DLW8"/>
<feature type="region of interest" description="Disordered" evidence="1">
    <location>
        <begin position="173"/>
        <end position="217"/>
    </location>
</feature>
<organism evidence="2 3">
    <name type="scientific">Olpidium bornovanus</name>
    <dbReference type="NCBI Taxonomy" id="278681"/>
    <lineage>
        <taxon>Eukaryota</taxon>
        <taxon>Fungi</taxon>
        <taxon>Fungi incertae sedis</taxon>
        <taxon>Olpidiomycota</taxon>
        <taxon>Olpidiomycotina</taxon>
        <taxon>Olpidiomycetes</taxon>
        <taxon>Olpidiales</taxon>
        <taxon>Olpidiaceae</taxon>
        <taxon>Olpidium</taxon>
    </lineage>
</organism>
<protein>
    <submittedName>
        <fullName evidence="2">Uncharacterized protein</fullName>
    </submittedName>
</protein>
<dbReference type="OrthoDB" id="248923at2759"/>
<evidence type="ECO:0000313" key="3">
    <source>
        <dbReference type="Proteomes" id="UP000673691"/>
    </source>
</evidence>
<feature type="compositionally biased region" description="Polar residues" evidence="1">
    <location>
        <begin position="132"/>
        <end position="157"/>
    </location>
</feature>
<dbReference type="Proteomes" id="UP000673691">
    <property type="component" value="Unassembled WGS sequence"/>
</dbReference>
<evidence type="ECO:0000256" key="1">
    <source>
        <dbReference type="SAM" id="MobiDB-lite"/>
    </source>
</evidence>
<dbReference type="EMBL" id="JAEFCI010001828">
    <property type="protein sequence ID" value="KAG5462652.1"/>
    <property type="molecule type" value="Genomic_DNA"/>
</dbReference>
<evidence type="ECO:0000313" key="2">
    <source>
        <dbReference type="EMBL" id="KAG5462652.1"/>
    </source>
</evidence>